<reference evidence="2" key="1">
    <citation type="journal article" date="2011" name="Proc. Natl. Acad. Sci. U.S.A.">
        <title>Genomic insights into the physiology and ecology of the marine filamentous cyanobacterium Lyngbya majuscula.</title>
        <authorList>
            <person name="Jones A.C."/>
            <person name="Monroe E.A."/>
            <person name="Podell S."/>
            <person name="Hess W.R."/>
            <person name="Klages S."/>
            <person name="Esquenazi E."/>
            <person name="Niessen S."/>
            <person name="Hoover H."/>
            <person name="Rothmann M."/>
            <person name="Lasken R.S."/>
            <person name="Yates J.R.III."/>
            <person name="Reinhardt R."/>
            <person name="Kube M."/>
            <person name="Burkart M.D."/>
            <person name="Allen E.E."/>
            <person name="Dorrestein P.C."/>
            <person name="Gerwick W.H."/>
            <person name="Gerwick L."/>
        </authorList>
    </citation>
    <scope>NUCLEOTIDE SEQUENCE [LARGE SCALE GENOMIC DNA]</scope>
    <source>
        <strain evidence="2">3L</strain>
    </source>
</reference>
<sequence length="104" mass="11866">MADRNFDTLLSSVVIVYNEYSRVIKLRANRHLLAKIDKIFWYFSGAEGHLVSSIKLAEYPLPLGGVGKKPTLKSFAERLCKSRVSVGLCHNYHRGKRRTCQGKR</sequence>
<protein>
    <submittedName>
        <fullName evidence="1">Uncharacterized protein</fullName>
    </submittedName>
</protein>
<keyword evidence="2" id="KW-1185">Reference proteome</keyword>
<evidence type="ECO:0000313" key="1">
    <source>
        <dbReference type="EMBL" id="EGJ35488.1"/>
    </source>
</evidence>
<accession>F4XJ31</accession>
<evidence type="ECO:0000313" key="2">
    <source>
        <dbReference type="Proteomes" id="UP000003959"/>
    </source>
</evidence>
<organism evidence="1 2">
    <name type="scientific">Moorena producens 3L</name>
    <dbReference type="NCBI Taxonomy" id="489825"/>
    <lineage>
        <taxon>Bacteria</taxon>
        <taxon>Bacillati</taxon>
        <taxon>Cyanobacteriota</taxon>
        <taxon>Cyanophyceae</taxon>
        <taxon>Coleofasciculales</taxon>
        <taxon>Coleofasciculaceae</taxon>
        <taxon>Moorena</taxon>
    </lineage>
</organism>
<dbReference type="EMBL" id="GL890820">
    <property type="protein sequence ID" value="EGJ35488.1"/>
    <property type="molecule type" value="Genomic_DNA"/>
</dbReference>
<name>F4XJ31_9CYAN</name>
<gene>
    <name evidence="1" type="ORF">LYNGBM3L_04260</name>
</gene>
<dbReference type="AlphaFoldDB" id="F4XJ31"/>
<proteinExistence type="predicted"/>
<dbReference type="Proteomes" id="UP000003959">
    <property type="component" value="Unassembled WGS sequence"/>
</dbReference>
<dbReference type="HOGENOM" id="CLU_2246988_0_0_3"/>